<sequence length="54" mass="6285">MQESSDGASHIAYGGWRHHGSQGVERGYEKLDTFRRKGKKEKKNIIHKIKNNYI</sequence>
<dbReference type="Proteomes" id="UP001603857">
    <property type="component" value="Unassembled WGS sequence"/>
</dbReference>
<accession>A0ABD1NCN7</accession>
<comment type="caution">
    <text evidence="2">The sequence shown here is derived from an EMBL/GenBank/DDBJ whole genome shotgun (WGS) entry which is preliminary data.</text>
</comment>
<name>A0ABD1NCN7_9FABA</name>
<dbReference type="AlphaFoldDB" id="A0ABD1NCN7"/>
<protein>
    <submittedName>
        <fullName evidence="2">Uncharacterized protein</fullName>
    </submittedName>
</protein>
<gene>
    <name evidence="2" type="ORF">Fmac_007159</name>
</gene>
<organism evidence="2 3">
    <name type="scientific">Flemingia macrophylla</name>
    <dbReference type="NCBI Taxonomy" id="520843"/>
    <lineage>
        <taxon>Eukaryota</taxon>
        <taxon>Viridiplantae</taxon>
        <taxon>Streptophyta</taxon>
        <taxon>Embryophyta</taxon>
        <taxon>Tracheophyta</taxon>
        <taxon>Spermatophyta</taxon>
        <taxon>Magnoliopsida</taxon>
        <taxon>eudicotyledons</taxon>
        <taxon>Gunneridae</taxon>
        <taxon>Pentapetalae</taxon>
        <taxon>rosids</taxon>
        <taxon>fabids</taxon>
        <taxon>Fabales</taxon>
        <taxon>Fabaceae</taxon>
        <taxon>Papilionoideae</taxon>
        <taxon>50 kb inversion clade</taxon>
        <taxon>NPAAA clade</taxon>
        <taxon>indigoferoid/millettioid clade</taxon>
        <taxon>Phaseoleae</taxon>
        <taxon>Flemingia</taxon>
    </lineage>
</organism>
<feature type="region of interest" description="Disordered" evidence="1">
    <location>
        <begin position="1"/>
        <end position="29"/>
    </location>
</feature>
<reference evidence="2 3" key="1">
    <citation type="submission" date="2024-08" db="EMBL/GenBank/DDBJ databases">
        <title>Insights into the chromosomal genome structure of Flemingia macrophylla.</title>
        <authorList>
            <person name="Ding Y."/>
            <person name="Zhao Y."/>
            <person name="Bi W."/>
            <person name="Wu M."/>
            <person name="Zhao G."/>
            <person name="Gong Y."/>
            <person name="Li W."/>
            <person name="Zhang P."/>
        </authorList>
    </citation>
    <scope>NUCLEOTIDE SEQUENCE [LARGE SCALE GENOMIC DNA]</scope>
    <source>
        <strain evidence="2">DYQJB</strain>
        <tissue evidence="2">Leaf</tissue>
    </source>
</reference>
<evidence type="ECO:0000313" key="3">
    <source>
        <dbReference type="Proteomes" id="UP001603857"/>
    </source>
</evidence>
<keyword evidence="3" id="KW-1185">Reference proteome</keyword>
<evidence type="ECO:0000256" key="1">
    <source>
        <dbReference type="SAM" id="MobiDB-lite"/>
    </source>
</evidence>
<dbReference type="EMBL" id="JBGMDY010000002">
    <property type="protein sequence ID" value="KAL2345874.1"/>
    <property type="molecule type" value="Genomic_DNA"/>
</dbReference>
<evidence type="ECO:0000313" key="2">
    <source>
        <dbReference type="EMBL" id="KAL2345874.1"/>
    </source>
</evidence>
<proteinExistence type="predicted"/>